<dbReference type="InterPro" id="IPR050482">
    <property type="entry name" value="Sensor_HK_TwoCompSys"/>
</dbReference>
<evidence type="ECO:0000313" key="21">
    <source>
        <dbReference type="EMBL" id="OFE14099.1"/>
    </source>
</evidence>
<comment type="subcellular location">
    <subcellularLocation>
        <location evidence="4">Cytoplasm</location>
    </subcellularLocation>
    <subcellularLocation>
        <location evidence="3">Membrane</location>
    </subcellularLocation>
</comment>
<feature type="domain" description="Histidine kinase" evidence="19">
    <location>
        <begin position="254"/>
        <end position="453"/>
    </location>
</feature>
<dbReference type="GO" id="GO:0005737">
    <property type="term" value="C:cytoplasm"/>
    <property type="evidence" value="ECO:0007669"/>
    <property type="project" value="UniProtKB-SubCell"/>
</dbReference>
<sequence length="456" mass="51069">MAYMLIDYKRKSIDQEIEAGTRVAIQLLQSILPSPVESAVRGETAASEETAPSTDPLASMTEYLSNVGRVRANEVRLFDSNNNLLYESPPSEYKQGRWAPDWFTALVAPGAEEVRLPIAQGSILITPDSSRSVLDAWDELWQFSLFFLIFFLLLIVAVFLILGHTLKPMKDIVKALSEIEQGNYNVRLHSYRLPEFDAISQTFNRMTSSLQHALIENARLAEEEQQRLAAELELEQNRRFTQLIQVKLEEERRAIARELHDELGQCVTAIKTIGTAIASRDHDSQNETRQNAQTIVEVASHIYDVVHAMIRQLRPSALDHLGLNDAITELVAQYRHQHPQMAIDLTSEDGLDNFDENVNITVYRVVQECLTNAVKHAEATRINVALAMQTGEPELLVIRVSDDGKGMEGEIAENQRFGIVGIKERVQAFGGDVRFESDPGAGTTLIATLPLHRGDS</sequence>
<evidence type="ECO:0000256" key="6">
    <source>
        <dbReference type="ARBA" id="ARBA00017322"/>
    </source>
</evidence>
<keyword evidence="15" id="KW-0411">Iron-sulfur</keyword>
<dbReference type="EC" id="2.7.13.3" evidence="5"/>
<evidence type="ECO:0000256" key="14">
    <source>
        <dbReference type="ARBA" id="ARBA00023012"/>
    </source>
</evidence>
<dbReference type="Pfam" id="PF07730">
    <property type="entry name" value="HisKA_3"/>
    <property type="match status" value="1"/>
</dbReference>
<evidence type="ECO:0000256" key="8">
    <source>
        <dbReference type="ARBA" id="ARBA00022490"/>
    </source>
</evidence>
<gene>
    <name evidence="21" type="ORF">PHACT_10820</name>
</gene>
<keyword evidence="7" id="KW-0004">4Fe-4S</keyword>
<comment type="caution">
    <text evidence="21">The sequence shown here is derived from an EMBL/GenBank/DDBJ whole genome shotgun (WGS) entry which is preliminary data.</text>
</comment>
<dbReference type="InterPro" id="IPR003660">
    <property type="entry name" value="HAMP_dom"/>
</dbReference>
<dbReference type="CDD" id="cd16917">
    <property type="entry name" value="HATPase_UhpB-NarQ-NarX-like"/>
    <property type="match status" value="1"/>
</dbReference>
<dbReference type="PRINTS" id="PR00344">
    <property type="entry name" value="BCTRLSENSOR"/>
</dbReference>
<dbReference type="InterPro" id="IPR011712">
    <property type="entry name" value="Sig_transdc_His_kin_sub3_dim/P"/>
</dbReference>
<evidence type="ECO:0000259" key="20">
    <source>
        <dbReference type="PROSITE" id="PS50885"/>
    </source>
</evidence>
<dbReference type="GO" id="GO:0046872">
    <property type="term" value="F:metal ion binding"/>
    <property type="evidence" value="ECO:0007669"/>
    <property type="project" value="UniProtKB-KW"/>
</dbReference>
<evidence type="ECO:0000256" key="3">
    <source>
        <dbReference type="ARBA" id="ARBA00004370"/>
    </source>
</evidence>
<evidence type="ECO:0000256" key="11">
    <source>
        <dbReference type="ARBA" id="ARBA00022723"/>
    </source>
</evidence>
<dbReference type="GO" id="GO:0000155">
    <property type="term" value="F:phosphorelay sensor kinase activity"/>
    <property type="evidence" value="ECO:0007669"/>
    <property type="project" value="InterPro"/>
</dbReference>
<evidence type="ECO:0000256" key="4">
    <source>
        <dbReference type="ARBA" id="ARBA00004496"/>
    </source>
</evidence>
<keyword evidence="13" id="KW-0408">Iron</keyword>
<keyword evidence="18" id="KW-0472">Membrane</keyword>
<dbReference type="Proteomes" id="UP000175669">
    <property type="component" value="Unassembled WGS sequence"/>
</dbReference>
<dbReference type="InterPro" id="IPR036890">
    <property type="entry name" value="HATPase_C_sf"/>
</dbReference>
<dbReference type="Gene3D" id="3.30.565.10">
    <property type="entry name" value="Histidine kinase-like ATPase, C-terminal domain"/>
    <property type="match status" value="1"/>
</dbReference>
<dbReference type="EMBL" id="MASR01000001">
    <property type="protein sequence ID" value="OFE14099.1"/>
    <property type="molecule type" value="Genomic_DNA"/>
</dbReference>
<evidence type="ECO:0000256" key="18">
    <source>
        <dbReference type="SAM" id="Phobius"/>
    </source>
</evidence>
<dbReference type="SMART" id="SM00387">
    <property type="entry name" value="HATPase_c"/>
    <property type="match status" value="1"/>
</dbReference>
<evidence type="ECO:0000256" key="1">
    <source>
        <dbReference type="ARBA" id="ARBA00000085"/>
    </source>
</evidence>
<keyword evidence="11" id="KW-0479">Metal-binding</keyword>
<evidence type="ECO:0000256" key="16">
    <source>
        <dbReference type="ARBA" id="ARBA00024827"/>
    </source>
</evidence>
<name>A0A1E8CNQ6_9GAMM</name>
<evidence type="ECO:0000256" key="7">
    <source>
        <dbReference type="ARBA" id="ARBA00022485"/>
    </source>
</evidence>
<keyword evidence="18" id="KW-1133">Transmembrane helix</keyword>
<evidence type="ECO:0000259" key="19">
    <source>
        <dbReference type="PROSITE" id="PS50109"/>
    </source>
</evidence>
<evidence type="ECO:0000256" key="12">
    <source>
        <dbReference type="ARBA" id="ARBA00022777"/>
    </source>
</evidence>
<dbReference type="GO" id="GO:0051539">
    <property type="term" value="F:4 iron, 4 sulfur cluster binding"/>
    <property type="evidence" value="ECO:0007669"/>
    <property type="project" value="UniProtKB-KW"/>
</dbReference>
<dbReference type="InterPro" id="IPR003594">
    <property type="entry name" value="HATPase_dom"/>
</dbReference>
<keyword evidence="9" id="KW-0597">Phosphoprotein</keyword>
<accession>A0A1E8CNQ6</accession>
<keyword evidence="14" id="KW-0902">Two-component regulatory system</keyword>
<protein>
    <recommendedName>
        <fullName evidence="6">Oxygen sensor histidine kinase NreB</fullName>
        <ecNumber evidence="5">2.7.13.3</ecNumber>
    </recommendedName>
    <alternativeName>
        <fullName evidence="17">Nitrogen regulation protein B</fullName>
    </alternativeName>
</protein>
<organism evidence="21 22">
    <name type="scientific">Pseudohongiella acticola</name>
    <dbReference type="NCBI Taxonomy" id="1524254"/>
    <lineage>
        <taxon>Bacteria</taxon>
        <taxon>Pseudomonadati</taxon>
        <taxon>Pseudomonadota</taxon>
        <taxon>Gammaproteobacteria</taxon>
        <taxon>Pseudomonadales</taxon>
        <taxon>Pseudohongiellaceae</taxon>
        <taxon>Pseudohongiella</taxon>
    </lineage>
</organism>
<dbReference type="Gene3D" id="1.20.5.1930">
    <property type="match status" value="1"/>
</dbReference>
<dbReference type="PANTHER" id="PTHR24421:SF58">
    <property type="entry name" value="SIGNAL TRANSDUCTION HISTIDINE-PROTEIN KINASE_PHOSPHATASE UHPB"/>
    <property type="match status" value="1"/>
</dbReference>
<dbReference type="AlphaFoldDB" id="A0A1E8CNQ6"/>
<dbReference type="STRING" id="1524254.PHACT_10820"/>
<dbReference type="SUPFAM" id="SSF158472">
    <property type="entry name" value="HAMP domain-like"/>
    <property type="match status" value="1"/>
</dbReference>
<evidence type="ECO:0000256" key="17">
    <source>
        <dbReference type="ARBA" id="ARBA00030800"/>
    </source>
</evidence>
<comment type="cofactor">
    <cofactor evidence="2">
        <name>[4Fe-4S] cluster</name>
        <dbReference type="ChEBI" id="CHEBI:49883"/>
    </cofactor>
</comment>
<dbReference type="PROSITE" id="PS50885">
    <property type="entry name" value="HAMP"/>
    <property type="match status" value="1"/>
</dbReference>
<dbReference type="CDD" id="cd06225">
    <property type="entry name" value="HAMP"/>
    <property type="match status" value="1"/>
</dbReference>
<dbReference type="Pfam" id="PF02518">
    <property type="entry name" value="HATPase_c"/>
    <property type="match status" value="1"/>
</dbReference>
<keyword evidence="8" id="KW-0963">Cytoplasm</keyword>
<dbReference type="Gene3D" id="6.10.340.10">
    <property type="match status" value="1"/>
</dbReference>
<reference evidence="22" key="1">
    <citation type="submission" date="2016-07" db="EMBL/GenBank/DDBJ databases">
        <authorList>
            <person name="Florea S."/>
            <person name="Webb J.S."/>
            <person name="Jaromczyk J."/>
            <person name="Schardl C.L."/>
        </authorList>
    </citation>
    <scope>NUCLEOTIDE SEQUENCE [LARGE SCALE GENOMIC DNA]</scope>
    <source>
        <strain evidence="22">KCTC 42131</strain>
    </source>
</reference>
<dbReference type="PANTHER" id="PTHR24421">
    <property type="entry name" value="NITRATE/NITRITE SENSOR PROTEIN NARX-RELATED"/>
    <property type="match status" value="1"/>
</dbReference>
<dbReference type="SUPFAM" id="SSF55874">
    <property type="entry name" value="ATPase domain of HSP90 chaperone/DNA topoisomerase II/histidine kinase"/>
    <property type="match status" value="1"/>
</dbReference>
<comment type="catalytic activity">
    <reaction evidence="1">
        <text>ATP + protein L-histidine = ADP + protein N-phospho-L-histidine.</text>
        <dbReference type="EC" id="2.7.13.3"/>
    </reaction>
</comment>
<feature type="transmembrane region" description="Helical" evidence="18">
    <location>
        <begin position="140"/>
        <end position="162"/>
    </location>
</feature>
<evidence type="ECO:0000256" key="10">
    <source>
        <dbReference type="ARBA" id="ARBA00022679"/>
    </source>
</evidence>
<evidence type="ECO:0000313" key="22">
    <source>
        <dbReference type="Proteomes" id="UP000175669"/>
    </source>
</evidence>
<keyword evidence="18" id="KW-0812">Transmembrane</keyword>
<dbReference type="GO" id="GO:0046983">
    <property type="term" value="F:protein dimerization activity"/>
    <property type="evidence" value="ECO:0007669"/>
    <property type="project" value="InterPro"/>
</dbReference>
<evidence type="ECO:0000256" key="13">
    <source>
        <dbReference type="ARBA" id="ARBA00023004"/>
    </source>
</evidence>
<keyword evidence="12" id="KW-0418">Kinase</keyword>
<dbReference type="SMART" id="SM00304">
    <property type="entry name" value="HAMP"/>
    <property type="match status" value="1"/>
</dbReference>
<dbReference type="PROSITE" id="PS50109">
    <property type="entry name" value="HIS_KIN"/>
    <property type="match status" value="1"/>
</dbReference>
<evidence type="ECO:0000256" key="9">
    <source>
        <dbReference type="ARBA" id="ARBA00022553"/>
    </source>
</evidence>
<dbReference type="Pfam" id="PF00672">
    <property type="entry name" value="HAMP"/>
    <property type="match status" value="1"/>
</dbReference>
<dbReference type="InterPro" id="IPR004358">
    <property type="entry name" value="Sig_transdc_His_kin-like_C"/>
</dbReference>
<comment type="function">
    <text evidence="16">Member of the two-component regulatory system NreB/NreC involved in the control of dissimilatory nitrate/nitrite reduction in response to oxygen. NreB functions as a direct oxygen sensor histidine kinase which is autophosphorylated, in the absence of oxygen, probably at the conserved histidine residue, and transfers its phosphate group probably to a conserved aspartate residue of NreC. NreB/NreC activates the expression of the nitrate (narGHJI) and nitrite (nir) reductase operons, as well as the putative nitrate transporter gene narT.</text>
</comment>
<evidence type="ECO:0000256" key="2">
    <source>
        <dbReference type="ARBA" id="ARBA00001966"/>
    </source>
</evidence>
<dbReference type="GO" id="GO:0016020">
    <property type="term" value="C:membrane"/>
    <property type="evidence" value="ECO:0007669"/>
    <property type="project" value="UniProtKB-SubCell"/>
</dbReference>
<keyword evidence="22" id="KW-1185">Reference proteome</keyword>
<evidence type="ECO:0000256" key="15">
    <source>
        <dbReference type="ARBA" id="ARBA00023014"/>
    </source>
</evidence>
<dbReference type="InterPro" id="IPR005467">
    <property type="entry name" value="His_kinase_dom"/>
</dbReference>
<proteinExistence type="predicted"/>
<feature type="domain" description="HAMP" evidence="20">
    <location>
        <begin position="163"/>
        <end position="215"/>
    </location>
</feature>
<keyword evidence="10" id="KW-0808">Transferase</keyword>
<evidence type="ECO:0000256" key="5">
    <source>
        <dbReference type="ARBA" id="ARBA00012438"/>
    </source>
</evidence>